<dbReference type="Gene3D" id="3.90.190.10">
    <property type="entry name" value="Protein tyrosine phosphatase superfamily"/>
    <property type="match status" value="1"/>
</dbReference>
<evidence type="ECO:0000259" key="11">
    <source>
        <dbReference type="PROSITE" id="PS50056"/>
    </source>
</evidence>
<evidence type="ECO:0000256" key="8">
    <source>
        <dbReference type="SAM" id="MobiDB-lite"/>
    </source>
</evidence>
<feature type="transmembrane region" description="Helical" evidence="9">
    <location>
        <begin position="493"/>
        <end position="511"/>
    </location>
</feature>
<dbReference type="OrthoDB" id="9450131at2759"/>
<feature type="compositionally biased region" description="Basic and acidic residues" evidence="8">
    <location>
        <begin position="451"/>
        <end position="461"/>
    </location>
</feature>
<protein>
    <recommendedName>
        <fullName evidence="3">protein-tyrosine-phosphatase</fullName>
        <ecNumber evidence="3">3.1.3.48</ecNumber>
    </recommendedName>
</protein>
<dbReference type="GO" id="GO:0005737">
    <property type="term" value="C:cytoplasm"/>
    <property type="evidence" value="ECO:0007669"/>
    <property type="project" value="TreeGrafter"/>
</dbReference>
<dbReference type="PROSITE" id="PS50055">
    <property type="entry name" value="TYR_PHOSPHATASE_PTP"/>
    <property type="match status" value="1"/>
</dbReference>
<dbReference type="GO" id="GO:0019901">
    <property type="term" value="F:protein kinase binding"/>
    <property type="evidence" value="ECO:0007669"/>
    <property type="project" value="TreeGrafter"/>
</dbReference>
<dbReference type="InterPro" id="IPR051985">
    <property type="entry name" value="NR_tyrosine_phosphatase"/>
</dbReference>
<accession>A0A8J2WT75</accession>
<comment type="caution">
    <text evidence="12">The sequence shown here is derived from an EMBL/GenBank/DDBJ whole genome shotgun (WGS) entry which is preliminary data.</text>
</comment>
<comment type="similarity">
    <text evidence="2">Belongs to the protein-tyrosine phosphatase family. Non-receptor class 1 subfamily.</text>
</comment>
<feature type="region of interest" description="Disordered" evidence="8">
    <location>
        <begin position="300"/>
        <end position="482"/>
    </location>
</feature>
<dbReference type="GO" id="GO:0004726">
    <property type="term" value="F:non-membrane spanning protein tyrosine phosphatase activity"/>
    <property type="evidence" value="ECO:0007669"/>
    <property type="project" value="TreeGrafter"/>
</dbReference>
<evidence type="ECO:0000256" key="3">
    <source>
        <dbReference type="ARBA" id="ARBA00013064"/>
    </source>
</evidence>
<reference evidence="12" key="1">
    <citation type="submission" date="2021-11" db="EMBL/GenBank/DDBJ databases">
        <authorList>
            <person name="Schell T."/>
        </authorList>
    </citation>
    <scope>NUCLEOTIDE SEQUENCE</scope>
    <source>
        <strain evidence="12">M5</strain>
    </source>
</reference>
<evidence type="ECO:0000313" key="12">
    <source>
        <dbReference type="EMBL" id="CAH0110560.1"/>
    </source>
</evidence>
<dbReference type="GO" id="GO:0070373">
    <property type="term" value="P:negative regulation of ERK1 and ERK2 cascade"/>
    <property type="evidence" value="ECO:0007669"/>
    <property type="project" value="TreeGrafter"/>
</dbReference>
<feature type="domain" description="Tyrosine specific protein phosphatases" evidence="11">
    <location>
        <begin position="195"/>
        <end position="276"/>
    </location>
</feature>
<dbReference type="EMBL" id="CAKKLH010000303">
    <property type="protein sequence ID" value="CAH0110560.1"/>
    <property type="molecule type" value="Genomic_DNA"/>
</dbReference>
<dbReference type="PANTHER" id="PTHR46047:SF3">
    <property type="entry name" value="TYROSINE-PROTEIN PHOSPHATASE NON-RECEPTOR TYPE 61F"/>
    <property type="match status" value="1"/>
</dbReference>
<feature type="compositionally biased region" description="Basic and acidic residues" evidence="8">
    <location>
        <begin position="470"/>
        <end position="482"/>
    </location>
</feature>
<dbReference type="GO" id="GO:0048666">
    <property type="term" value="P:neuron development"/>
    <property type="evidence" value="ECO:0007669"/>
    <property type="project" value="UniProtKB-ARBA"/>
</dbReference>
<dbReference type="PRINTS" id="PR00700">
    <property type="entry name" value="PRTYPHPHTASE"/>
</dbReference>
<dbReference type="SUPFAM" id="SSF52799">
    <property type="entry name" value="(Phosphotyrosine protein) phosphatases II"/>
    <property type="match status" value="1"/>
</dbReference>
<evidence type="ECO:0000256" key="5">
    <source>
        <dbReference type="ARBA" id="ARBA00022801"/>
    </source>
</evidence>
<dbReference type="EC" id="3.1.3.48" evidence="3"/>
<feature type="compositionally biased region" description="Acidic residues" evidence="8">
    <location>
        <begin position="310"/>
        <end position="331"/>
    </location>
</feature>
<name>A0A8J2WT75_9CRUS</name>
<dbReference type="InterPro" id="IPR003595">
    <property type="entry name" value="Tyr_Pase_cat"/>
</dbReference>
<keyword evidence="9" id="KW-1133">Transmembrane helix</keyword>
<organism evidence="12 13">
    <name type="scientific">Daphnia galeata</name>
    <dbReference type="NCBI Taxonomy" id="27404"/>
    <lineage>
        <taxon>Eukaryota</taxon>
        <taxon>Metazoa</taxon>
        <taxon>Ecdysozoa</taxon>
        <taxon>Arthropoda</taxon>
        <taxon>Crustacea</taxon>
        <taxon>Branchiopoda</taxon>
        <taxon>Diplostraca</taxon>
        <taxon>Cladocera</taxon>
        <taxon>Anomopoda</taxon>
        <taxon>Daphniidae</taxon>
        <taxon>Daphnia</taxon>
    </lineage>
</organism>
<dbReference type="InterPro" id="IPR016130">
    <property type="entry name" value="Tyr_Pase_AS"/>
</dbReference>
<keyword evidence="13" id="KW-1185">Reference proteome</keyword>
<dbReference type="PROSITE" id="PS00383">
    <property type="entry name" value="TYR_PHOSPHATASE_1"/>
    <property type="match status" value="1"/>
</dbReference>
<dbReference type="AlphaFoldDB" id="A0A8J2WT75"/>
<feature type="compositionally biased region" description="Acidic residues" evidence="8">
    <location>
        <begin position="406"/>
        <end position="418"/>
    </location>
</feature>
<keyword evidence="5" id="KW-0378">Hydrolase</keyword>
<evidence type="ECO:0000256" key="4">
    <source>
        <dbReference type="ARBA" id="ARBA00022553"/>
    </source>
</evidence>
<comment type="subcellular location">
    <subcellularLocation>
        <location evidence="1">Endomembrane system</location>
    </subcellularLocation>
</comment>
<evidence type="ECO:0000256" key="9">
    <source>
        <dbReference type="SAM" id="Phobius"/>
    </source>
</evidence>
<gene>
    <name evidence="12" type="ORF">DGAL_LOCUS14130</name>
</gene>
<dbReference type="InterPro" id="IPR029021">
    <property type="entry name" value="Prot-tyrosine_phosphatase-like"/>
</dbReference>
<sequence length="513" mass="58180">MECDYGVKDEYQAIESRRGWQPLFTEIREKSANFSIAESKKIANRDLNRYRDVNPFDHSRIVLRRGNCNYINASLVKVQAVERTYILTQGPLPSTVSHFWTMVWEQNCKIIAMLNNTIEKNQIKCHTYWPVGTLPNNMLTFEDVQLTVELIGEEHKQNYILRTLRLVDLDNEEIRLVRQYHYTTWPDFGVPTTPSDFIQYLQDIRNTGGLGPGTEEEPIGPAIVHCSAGIGRSGTFCIVDTALLQLERGERVNVKELLLEMRRYRMGLIQTAEQLRFSYLSIIEGAESMNIDLRRWMPPHVPESASCSDSDSDSEDDSDNPEEVEEEDDVVSSEPVIFSQPSNSQLINEGVNSDVGVIANNDTEELPPPIPPRAESLMASPDYDRPLPLAPSKRGHEEMEVSTASETEEDPAESDSVIEEAAGSECERKRRKQAETTIPRAAESDNGGVRQRRDDRKEKSQKTLQMISNIKEKQKEQERKSELHGKVIAGSKWVGISVGIFVLVCAGFRYFHG</sequence>
<dbReference type="PROSITE" id="PS50056">
    <property type="entry name" value="TYR_PHOSPHATASE_2"/>
    <property type="match status" value="1"/>
</dbReference>
<feature type="domain" description="Tyrosine-protein phosphatase" evidence="10">
    <location>
        <begin position="7"/>
        <end position="285"/>
    </location>
</feature>
<dbReference type="Proteomes" id="UP000789390">
    <property type="component" value="Unassembled WGS sequence"/>
</dbReference>
<evidence type="ECO:0000313" key="13">
    <source>
        <dbReference type="Proteomes" id="UP000789390"/>
    </source>
</evidence>
<keyword evidence="7 9" id="KW-0472">Membrane</keyword>
<dbReference type="GO" id="GO:0005634">
    <property type="term" value="C:nucleus"/>
    <property type="evidence" value="ECO:0007669"/>
    <property type="project" value="TreeGrafter"/>
</dbReference>
<dbReference type="GO" id="GO:0012505">
    <property type="term" value="C:endomembrane system"/>
    <property type="evidence" value="ECO:0007669"/>
    <property type="project" value="UniProtKB-SubCell"/>
</dbReference>
<evidence type="ECO:0000256" key="7">
    <source>
        <dbReference type="ARBA" id="ARBA00023136"/>
    </source>
</evidence>
<evidence type="ECO:0000256" key="2">
    <source>
        <dbReference type="ARBA" id="ARBA00009701"/>
    </source>
</evidence>
<dbReference type="InterPro" id="IPR000387">
    <property type="entry name" value="Tyr_Pase_dom"/>
</dbReference>
<keyword evidence="9" id="KW-0812">Transmembrane</keyword>
<dbReference type="GO" id="GO:0046426">
    <property type="term" value="P:negative regulation of receptor signaling pathway via JAK-STAT"/>
    <property type="evidence" value="ECO:0007669"/>
    <property type="project" value="TreeGrafter"/>
</dbReference>
<dbReference type="SMART" id="SM00404">
    <property type="entry name" value="PTPc_motif"/>
    <property type="match status" value="1"/>
</dbReference>
<keyword evidence="6" id="KW-0904">Protein phosphatase</keyword>
<dbReference type="PANTHER" id="PTHR46047">
    <property type="entry name" value="TYROSINE-PROTEIN PHOSPHATASE NON-RECEPTOR TYPE 61F"/>
    <property type="match status" value="1"/>
</dbReference>
<feature type="compositionally biased region" description="Polar residues" evidence="8">
    <location>
        <begin position="339"/>
        <end position="351"/>
    </location>
</feature>
<keyword evidence="4" id="KW-0597">Phosphoprotein</keyword>
<dbReference type="InterPro" id="IPR000242">
    <property type="entry name" value="PTP_cat"/>
</dbReference>
<evidence type="ECO:0000256" key="6">
    <source>
        <dbReference type="ARBA" id="ARBA00022912"/>
    </source>
</evidence>
<evidence type="ECO:0000259" key="10">
    <source>
        <dbReference type="PROSITE" id="PS50055"/>
    </source>
</evidence>
<dbReference type="Pfam" id="PF00102">
    <property type="entry name" value="Y_phosphatase"/>
    <property type="match status" value="1"/>
</dbReference>
<dbReference type="SMART" id="SM00194">
    <property type="entry name" value="PTPc"/>
    <property type="match status" value="1"/>
</dbReference>
<evidence type="ECO:0000256" key="1">
    <source>
        <dbReference type="ARBA" id="ARBA00004308"/>
    </source>
</evidence>
<proteinExistence type="inferred from homology"/>